<dbReference type="GO" id="GO:0000287">
    <property type="term" value="F:magnesium ion binding"/>
    <property type="evidence" value="ECO:0007669"/>
    <property type="project" value="InterPro"/>
</dbReference>
<dbReference type="RefSeq" id="WP_015851505.1">
    <property type="nucleotide sequence ID" value="NC_012881.1"/>
</dbReference>
<dbReference type="Pfam" id="PF00692">
    <property type="entry name" value="dUTPase"/>
    <property type="match status" value="1"/>
</dbReference>
<dbReference type="AlphaFoldDB" id="C6BSY5"/>
<dbReference type="InterPro" id="IPR036157">
    <property type="entry name" value="dUTPase-like_sf"/>
</dbReference>
<dbReference type="PANTHER" id="PTHR11241:SF0">
    <property type="entry name" value="DEOXYURIDINE 5'-TRIPHOSPHATE NUCLEOTIDOHYDROLASE"/>
    <property type="match status" value="1"/>
</dbReference>
<dbReference type="InterPro" id="IPR033704">
    <property type="entry name" value="dUTPase_trimeric"/>
</dbReference>
<protein>
    <recommendedName>
        <fullName evidence="2">dUTP diphosphatase</fullName>
        <ecNumber evidence="2">3.6.1.23</ecNumber>
    </recommendedName>
</protein>
<dbReference type="EMBL" id="CP001649">
    <property type="protein sequence ID" value="ACS79689.1"/>
    <property type="molecule type" value="Genomic_DNA"/>
</dbReference>
<evidence type="ECO:0000256" key="1">
    <source>
        <dbReference type="ARBA" id="ARBA00006581"/>
    </source>
</evidence>
<dbReference type="OrthoDB" id="9809956at2"/>
<dbReference type="HOGENOM" id="CLU_068508_1_1_7"/>
<evidence type="ECO:0000256" key="2">
    <source>
        <dbReference type="ARBA" id="ARBA00012379"/>
    </source>
</evidence>
<dbReference type="STRING" id="526222.Desal_1627"/>
<dbReference type="GO" id="GO:0004170">
    <property type="term" value="F:dUTP diphosphatase activity"/>
    <property type="evidence" value="ECO:0007669"/>
    <property type="project" value="UniProtKB-EC"/>
</dbReference>
<dbReference type="InterPro" id="IPR008181">
    <property type="entry name" value="dUTPase"/>
</dbReference>
<keyword evidence="4" id="KW-0546">Nucleotide metabolism</keyword>
<dbReference type="Gene3D" id="2.70.40.10">
    <property type="match status" value="1"/>
</dbReference>
<feature type="domain" description="dUTPase-like" evidence="6">
    <location>
        <begin position="27"/>
        <end position="155"/>
    </location>
</feature>
<dbReference type="NCBIfam" id="TIGR00576">
    <property type="entry name" value="dut"/>
    <property type="match status" value="1"/>
</dbReference>
<dbReference type="PANTHER" id="PTHR11241">
    <property type="entry name" value="DEOXYURIDINE 5'-TRIPHOSPHATE NUCLEOTIDOHYDROLASE"/>
    <property type="match status" value="1"/>
</dbReference>
<proteinExistence type="inferred from homology"/>
<dbReference type="eggNOG" id="COG0756">
    <property type="taxonomic scope" value="Bacteria"/>
</dbReference>
<evidence type="ECO:0000256" key="5">
    <source>
        <dbReference type="ARBA" id="ARBA00047686"/>
    </source>
</evidence>
<keyword evidence="8" id="KW-1185">Reference proteome</keyword>
<accession>C6BSY5</accession>
<sequence length="157" mass="16737">MNPTQSNPVEVKVKFLSETASEGGLDYATPNSAGVDLRACIEDDFVEIEAGGRYAFPAGIAIEITSPGIAGFIYSRSGLGTKDGLTVSQGVGVIDPDYRGEIKVSLLNTSGEKRRIERGQRIAQLVFMPYCYARLTPSEELSDTTRGAGGFGHTGKK</sequence>
<reference evidence="7 8" key="1">
    <citation type="submission" date="2009-06" db="EMBL/GenBank/DDBJ databases">
        <title>Complete sequence of Desulfovibrio salexigens DSM 2638.</title>
        <authorList>
            <consortium name="US DOE Joint Genome Institute"/>
            <person name="Lucas S."/>
            <person name="Copeland A."/>
            <person name="Lapidus A."/>
            <person name="Glavina del Rio T."/>
            <person name="Tice H."/>
            <person name="Bruce D."/>
            <person name="Goodwin L."/>
            <person name="Pitluck S."/>
            <person name="Munk A.C."/>
            <person name="Brettin T."/>
            <person name="Detter J.C."/>
            <person name="Han C."/>
            <person name="Tapia R."/>
            <person name="Larimer F."/>
            <person name="Land M."/>
            <person name="Hauser L."/>
            <person name="Kyrpides N."/>
            <person name="Anderson I."/>
            <person name="Wall J.D."/>
            <person name="Arkin A.P."/>
            <person name="Dehal P."/>
            <person name="Chivian D."/>
            <person name="Giles B."/>
            <person name="Hazen T.C."/>
        </authorList>
    </citation>
    <scope>NUCLEOTIDE SEQUENCE [LARGE SCALE GENOMIC DNA]</scope>
    <source>
        <strain evidence="8">ATCC 14822 / DSM 2638 / NCIMB 8403 / VKM B-1763</strain>
    </source>
</reference>
<gene>
    <name evidence="7" type="ordered locus">Desal_1627</name>
</gene>
<name>C6BSY5_MARSD</name>
<dbReference type="GO" id="GO:0006226">
    <property type="term" value="P:dUMP biosynthetic process"/>
    <property type="evidence" value="ECO:0007669"/>
    <property type="project" value="InterPro"/>
</dbReference>
<organism evidence="7 8">
    <name type="scientific">Maridesulfovibrio salexigens (strain ATCC 14822 / DSM 2638 / NCIMB 8403 / VKM B-1763)</name>
    <name type="common">Desulfovibrio salexigens</name>
    <dbReference type="NCBI Taxonomy" id="526222"/>
    <lineage>
        <taxon>Bacteria</taxon>
        <taxon>Pseudomonadati</taxon>
        <taxon>Thermodesulfobacteriota</taxon>
        <taxon>Desulfovibrionia</taxon>
        <taxon>Desulfovibrionales</taxon>
        <taxon>Desulfovibrionaceae</taxon>
        <taxon>Maridesulfovibrio</taxon>
    </lineage>
</organism>
<comment type="catalytic activity">
    <reaction evidence="5">
        <text>dUTP + H2O = dUMP + diphosphate + H(+)</text>
        <dbReference type="Rhea" id="RHEA:10248"/>
        <dbReference type="ChEBI" id="CHEBI:15377"/>
        <dbReference type="ChEBI" id="CHEBI:15378"/>
        <dbReference type="ChEBI" id="CHEBI:33019"/>
        <dbReference type="ChEBI" id="CHEBI:61555"/>
        <dbReference type="ChEBI" id="CHEBI:246422"/>
        <dbReference type="EC" id="3.6.1.23"/>
    </reaction>
</comment>
<comment type="similarity">
    <text evidence="1">Belongs to the dUTPase family.</text>
</comment>
<evidence type="ECO:0000313" key="8">
    <source>
        <dbReference type="Proteomes" id="UP000002601"/>
    </source>
</evidence>
<dbReference type="Proteomes" id="UP000002601">
    <property type="component" value="Chromosome"/>
</dbReference>
<dbReference type="NCBIfam" id="NF001862">
    <property type="entry name" value="PRK00601.1"/>
    <property type="match status" value="1"/>
</dbReference>
<keyword evidence="3 7" id="KW-0378">Hydrolase</keyword>
<evidence type="ECO:0000313" key="7">
    <source>
        <dbReference type="EMBL" id="ACS79689.1"/>
    </source>
</evidence>
<evidence type="ECO:0000259" key="6">
    <source>
        <dbReference type="Pfam" id="PF00692"/>
    </source>
</evidence>
<dbReference type="GO" id="GO:0046081">
    <property type="term" value="P:dUTP catabolic process"/>
    <property type="evidence" value="ECO:0007669"/>
    <property type="project" value="InterPro"/>
</dbReference>
<dbReference type="CDD" id="cd07557">
    <property type="entry name" value="trimeric_dUTPase"/>
    <property type="match status" value="1"/>
</dbReference>
<dbReference type="KEGG" id="dsa:Desal_1627"/>
<evidence type="ECO:0000256" key="3">
    <source>
        <dbReference type="ARBA" id="ARBA00022801"/>
    </source>
</evidence>
<evidence type="ECO:0000256" key="4">
    <source>
        <dbReference type="ARBA" id="ARBA00023080"/>
    </source>
</evidence>
<dbReference type="EC" id="3.6.1.23" evidence="2"/>
<dbReference type="InterPro" id="IPR029054">
    <property type="entry name" value="dUTPase-like"/>
</dbReference>
<dbReference type="SUPFAM" id="SSF51283">
    <property type="entry name" value="dUTPase-like"/>
    <property type="match status" value="1"/>
</dbReference>